<proteinExistence type="inferred from homology"/>
<evidence type="ECO:0000256" key="6">
    <source>
        <dbReference type="ARBA" id="ARBA00023211"/>
    </source>
</evidence>
<gene>
    <name evidence="9" type="ORF">ATL39_0435</name>
</gene>
<feature type="binding site" evidence="7">
    <location>
        <position position="113"/>
    </location>
    <ligand>
        <name>Zn(2+)</name>
        <dbReference type="ChEBI" id="CHEBI:29105"/>
        <label>1</label>
    </ligand>
</feature>
<dbReference type="SUPFAM" id="SSF53187">
    <property type="entry name" value="Zn-dependent exopeptidases"/>
    <property type="match status" value="1"/>
</dbReference>
<name>A0A419V839_9BACL</name>
<keyword evidence="6" id="KW-0464">Manganese</keyword>
<protein>
    <submittedName>
        <fullName evidence="9">Allantoate deiminase</fullName>
    </submittedName>
</protein>
<organism evidence="9 10">
    <name type="scientific">Sinobaca qinghaiensis</name>
    <dbReference type="NCBI Taxonomy" id="342944"/>
    <lineage>
        <taxon>Bacteria</taxon>
        <taxon>Bacillati</taxon>
        <taxon>Bacillota</taxon>
        <taxon>Bacilli</taxon>
        <taxon>Bacillales</taxon>
        <taxon>Sporolactobacillaceae</taxon>
        <taxon>Sinobaca</taxon>
    </lineage>
</organism>
<dbReference type="Proteomes" id="UP000285120">
    <property type="component" value="Unassembled WGS sequence"/>
</dbReference>
<dbReference type="PIRSF" id="PIRSF001235">
    <property type="entry name" value="Amidase_carbamoylase"/>
    <property type="match status" value="1"/>
</dbReference>
<comment type="caution">
    <text evidence="9">The sequence shown here is derived from an EMBL/GenBank/DDBJ whole genome shotgun (WGS) entry which is preliminary data.</text>
</comment>
<dbReference type="GO" id="GO:0016813">
    <property type="term" value="F:hydrolase activity, acting on carbon-nitrogen (but not peptide) bonds, in linear amidines"/>
    <property type="evidence" value="ECO:0007669"/>
    <property type="project" value="InterPro"/>
</dbReference>
<dbReference type="NCBIfam" id="TIGR01879">
    <property type="entry name" value="hydantase"/>
    <property type="match status" value="1"/>
</dbReference>
<feature type="domain" description="Peptidase M20 dimerisation" evidence="8">
    <location>
        <begin position="235"/>
        <end position="334"/>
    </location>
</feature>
<evidence type="ECO:0000256" key="3">
    <source>
        <dbReference type="ARBA" id="ARBA00011738"/>
    </source>
</evidence>
<dbReference type="SUPFAM" id="SSF55031">
    <property type="entry name" value="Bacterial exopeptidase dimerisation domain"/>
    <property type="match status" value="1"/>
</dbReference>
<comment type="subunit">
    <text evidence="3">Homodimer.</text>
</comment>
<comment type="cofactor">
    <cofactor evidence="7">
        <name>Zn(2+)</name>
        <dbReference type="ChEBI" id="CHEBI:29105"/>
    </cofactor>
    <text evidence="7">Binds 2 Zn(2+) ions per subunit.</text>
</comment>
<evidence type="ECO:0000256" key="1">
    <source>
        <dbReference type="ARBA" id="ARBA00001936"/>
    </source>
</evidence>
<dbReference type="GO" id="GO:0046872">
    <property type="term" value="F:metal ion binding"/>
    <property type="evidence" value="ECO:0007669"/>
    <property type="project" value="UniProtKB-KW"/>
</dbReference>
<evidence type="ECO:0000256" key="2">
    <source>
        <dbReference type="ARBA" id="ARBA00006153"/>
    </source>
</evidence>
<dbReference type="NCBIfam" id="NF006771">
    <property type="entry name" value="PRK09290.1-5"/>
    <property type="match status" value="1"/>
</dbReference>
<keyword evidence="10" id="KW-1185">Reference proteome</keyword>
<evidence type="ECO:0000313" key="9">
    <source>
        <dbReference type="EMBL" id="RKD76222.1"/>
    </source>
</evidence>
<reference evidence="9 10" key="1">
    <citation type="submission" date="2018-09" db="EMBL/GenBank/DDBJ databases">
        <title>Genomic Encyclopedia of Archaeal and Bacterial Type Strains, Phase II (KMG-II): from individual species to whole genera.</title>
        <authorList>
            <person name="Goeker M."/>
        </authorList>
    </citation>
    <scope>NUCLEOTIDE SEQUENCE [LARGE SCALE GENOMIC DNA]</scope>
    <source>
        <strain evidence="9 10">DSM 17008</strain>
    </source>
</reference>
<sequence length="432" mass="47086">MQTDNWDLYKKLLNDYSMEYSYDGISGERLASRLHALSEIGLTESGGSRRLGFSKEERQAKDLVISWMKKADLAVSEDSAGNVFGRLEGREPDLPALLSGSHVDSVPEGGHFDGPLGVLSALEVAEAWKEMGYQPKRSYEVVIFTDEEGARFNNGLTGSRAMTGEIDPSIQSGLTDQEGREFAEVLADTGLTEEGFYKAERNLSEIAAFVEVHIEQGVRLEQENLPVGIVSGIAGPSWLEVVFTGSAGHAGNTPMGERRDALVAAGEFVRNVPDIPVSVSGTAVATVGKLKVFPNGANVIPGRVEMVVDIRDIEEETRDEVVRRIMKAAEKAAALYNIECTQQQTLKVKPVPIAENLKYLLRGALESRRLRPVEMPSGAGHDAMIVGHHLPAAMLFVRSKDGISHNPAEWTSLNDGVQGVHVLKKYIESMDQ</sequence>
<dbReference type="EMBL" id="RAPK01000006">
    <property type="protein sequence ID" value="RKD76222.1"/>
    <property type="molecule type" value="Genomic_DNA"/>
</dbReference>
<dbReference type="PANTHER" id="PTHR32494:SF19">
    <property type="entry name" value="ALLANTOATE DEIMINASE-RELATED"/>
    <property type="match status" value="1"/>
</dbReference>
<feature type="binding site" evidence="7">
    <location>
        <position position="113"/>
    </location>
    <ligand>
        <name>Zn(2+)</name>
        <dbReference type="ChEBI" id="CHEBI:29105"/>
        <label>2</label>
    </ligand>
</feature>
<keyword evidence="5" id="KW-0378">Hydrolase</keyword>
<feature type="binding site" evidence="7">
    <location>
        <position position="102"/>
    </location>
    <ligand>
        <name>Zn(2+)</name>
        <dbReference type="ChEBI" id="CHEBI:29105"/>
        <label>1</label>
    </ligand>
</feature>
<keyword evidence="4 7" id="KW-0479">Metal-binding</keyword>
<comment type="similarity">
    <text evidence="2">Belongs to the peptidase M20 family.</text>
</comment>
<dbReference type="InterPro" id="IPR002933">
    <property type="entry name" value="Peptidase_M20"/>
</dbReference>
<keyword evidence="7" id="KW-0862">Zinc</keyword>
<feature type="binding site" evidence="7">
    <location>
        <position position="213"/>
    </location>
    <ligand>
        <name>Zn(2+)</name>
        <dbReference type="ChEBI" id="CHEBI:29105"/>
        <label>1</label>
    </ligand>
</feature>
<dbReference type="AlphaFoldDB" id="A0A419V839"/>
<accession>A0A419V839</accession>
<feature type="binding site" evidence="7">
    <location>
        <position position="405"/>
    </location>
    <ligand>
        <name>Zn(2+)</name>
        <dbReference type="ChEBI" id="CHEBI:29105"/>
        <label>2</label>
    </ligand>
</feature>
<evidence type="ECO:0000256" key="5">
    <source>
        <dbReference type="ARBA" id="ARBA00022801"/>
    </source>
</evidence>
<dbReference type="InterPro" id="IPR010158">
    <property type="entry name" value="Amidase_Cbmase"/>
</dbReference>
<dbReference type="InterPro" id="IPR011650">
    <property type="entry name" value="Peptidase_M20_dimer"/>
</dbReference>
<dbReference type="OrthoDB" id="9808195at2"/>
<dbReference type="Gene3D" id="3.40.630.10">
    <property type="entry name" value="Zn peptidases"/>
    <property type="match status" value="1"/>
</dbReference>
<dbReference type="RefSeq" id="WP_120191635.1">
    <property type="nucleotide sequence ID" value="NZ_RAPK01000006.1"/>
</dbReference>
<dbReference type="InterPro" id="IPR036264">
    <property type="entry name" value="Bact_exopeptidase_dim_dom"/>
</dbReference>
<dbReference type="Gene3D" id="3.30.70.360">
    <property type="match status" value="1"/>
</dbReference>
<feature type="binding site" evidence="7">
    <location>
        <position position="148"/>
    </location>
    <ligand>
        <name>Zn(2+)</name>
        <dbReference type="ChEBI" id="CHEBI:29105"/>
        <label>2</label>
    </ligand>
</feature>
<evidence type="ECO:0000256" key="4">
    <source>
        <dbReference type="ARBA" id="ARBA00022723"/>
    </source>
</evidence>
<dbReference type="PANTHER" id="PTHR32494">
    <property type="entry name" value="ALLANTOATE DEIMINASE-RELATED"/>
    <property type="match status" value="1"/>
</dbReference>
<evidence type="ECO:0000313" key="10">
    <source>
        <dbReference type="Proteomes" id="UP000285120"/>
    </source>
</evidence>
<dbReference type="CDD" id="cd03884">
    <property type="entry name" value="M20_bAS"/>
    <property type="match status" value="1"/>
</dbReference>
<dbReference type="Pfam" id="PF01546">
    <property type="entry name" value="Peptidase_M20"/>
    <property type="match status" value="1"/>
</dbReference>
<comment type="cofactor">
    <cofactor evidence="1">
        <name>Mn(2+)</name>
        <dbReference type="ChEBI" id="CHEBI:29035"/>
    </cofactor>
</comment>
<evidence type="ECO:0000256" key="7">
    <source>
        <dbReference type="PIRSR" id="PIRSR001235-1"/>
    </source>
</evidence>
<dbReference type="Pfam" id="PF07687">
    <property type="entry name" value="M20_dimer"/>
    <property type="match status" value="1"/>
</dbReference>
<evidence type="ECO:0000259" key="8">
    <source>
        <dbReference type="Pfam" id="PF07687"/>
    </source>
</evidence>